<sequence length="135" mass="13973">MKTHFTQIALIAALSAAGATTAFAHTDYSEGGYSEAGSAHWLSHVAESRSQPTASQLAPYGYVASGVAGRVFNVDSGTKHINVSRLETVRIDVGGKSVTWKFDTLGTAPFPLSKIISGADGVTVYVAENPASQGG</sequence>
<evidence type="ECO:0000256" key="1">
    <source>
        <dbReference type="SAM" id="SignalP"/>
    </source>
</evidence>
<dbReference type="STRING" id="1860102.ACCAA_670131"/>
<gene>
    <name evidence="2" type="ORF">ACCAA_670131</name>
</gene>
<dbReference type="Proteomes" id="UP000199169">
    <property type="component" value="Unassembled WGS sequence"/>
</dbReference>
<reference evidence="2 3" key="1">
    <citation type="submission" date="2016-06" db="EMBL/GenBank/DDBJ databases">
        <authorList>
            <person name="Kjaerup R.B."/>
            <person name="Dalgaard T.S."/>
            <person name="Juul-Madsen H.R."/>
        </authorList>
    </citation>
    <scope>NUCLEOTIDE SEQUENCE [LARGE SCALE GENOMIC DNA]</scope>
    <source>
        <strain evidence="2">3</strain>
    </source>
</reference>
<dbReference type="EMBL" id="FLQX01000146">
    <property type="protein sequence ID" value="SBT09248.1"/>
    <property type="molecule type" value="Genomic_DNA"/>
</dbReference>
<keyword evidence="1" id="KW-0732">Signal</keyword>
<organism evidence="2 3">
    <name type="scientific">Candidatus Accumulibacter aalborgensis</name>
    <dbReference type="NCBI Taxonomy" id="1860102"/>
    <lineage>
        <taxon>Bacteria</taxon>
        <taxon>Pseudomonadati</taxon>
        <taxon>Pseudomonadota</taxon>
        <taxon>Betaproteobacteria</taxon>
        <taxon>Candidatus Accumulibacter</taxon>
    </lineage>
</organism>
<dbReference type="AlphaFoldDB" id="A0A1A8XYV7"/>
<feature type="chain" id="PRO_5008381918" description="CzcE family metal-binding protein" evidence="1">
    <location>
        <begin position="25"/>
        <end position="135"/>
    </location>
</feature>
<proteinExistence type="predicted"/>
<protein>
    <recommendedName>
        <fullName evidence="4">CzcE family metal-binding protein</fullName>
    </recommendedName>
</protein>
<dbReference type="Pfam" id="PF16986">
    <property type="entry name" value="CzcE"/>
    <property type="match status" value="1"/>
</dbReference>
<accession>A0A1A8XYV7</accession>
<name>A0A1A8XYV7_9PROT</name>
<keyword evidence="3" id="KW-1185">Reference proteome</keyword>
<evidence type="ECO:0008006" key="4">
    <source>
        <dbReference type="Google" id="ProtNLM"/>
    </source>
</evidence>
<evidence type="ECO:0000313" key="2">
    <source>
        <dbReference type="EMBL" id="SBT09248.1"/>
    </source>
</evidence>
<dbReference type="InterPro" id="IPR031560">
    <property type="entry name" value="CzcE"/>
</dbReference>
<evidence type="ECO:0000313" key="3">
    <source>
        <dbReference type="Proteomes" id="UP000199169"/>
    </source>
</evidence>
<dbReference type="RefSeq" id="WP_186408712.1">
    <property type="nucleotide sequence ID" value="NZ_FLQX01000146.1"/>
</dbReference>
<dbReference type="InterPro" id="IPR038674">
    <property type="entry name" value="CzcE_sf"/>
</dbReference>
<feature type="signal peptide" evidence="1">
    <location>
        <begin position="1"/>
        <end position="24"/>
    </location>
</feature>
<dbReference type="Gene3D" id="2.60.40.2280">
    <property type="entry name" value="Heavy-metal resistance protein CzcE"/>
    <property type="match status" value="1"/>
</dbReference>